<gene>
    <name evidence="1" type="ORF">AZE42_11629</name>
</gene>
<dbReference type="Proteomes" id="UP000183567">
    <property type="component" value="Unassembled WGS sequence"/>
</dbReference>
<evidence type="ECO:0000313" key="2">
    <source>
        <dbReference type="Proteomes" id="UP000183567"/>
    </source>
</evidence>
<keyword evidence="2" id="KW-1185">Reference proteome</keyword>
<dbReference type="AlphaFoldDB" id="A0A1J8R6M5"/>
<sequence length="93" mass="10463">MLVHVPLQLCLSRQVRCILTDTLIAVPIDTIILSYPNDKISHKALVCDMITTRTFADILRFFRSLQHGLPILRTRSWAPSGVSIAVIECAFID</sequence>
<name>A0A1J8R6M5_9AGAM</name>
<reference evidence="1 2" key="1">
    <citation type="submission" date="2016-03" db="EMBL/GenBank/DDBJ databases">
        <title>Comparative genomics of the ectomycorrhizal sister species Rhizopogon vinicolor and Rhizopogon vesiculosus (Basidiomycota: Boletales) reveals a divergence of the mating type B locus.</title>
        <authorList>
            <person name="Mujic A.B."/>
            <person name="Kuo A."/>
            <person name="Tritt A."/>
            <person name="Lipzen A."/>
            <person name="Chen C."/>
            <person name="Johnson J."/>
            <person name="Sharma A."/>
            <person name="Barry K."/>
            <person name="Grigoriev I.V."/>
            <person name="Spatafora J.W."/>
        </authorList>
    </citation>
    <scope>NUCLEOTIDE SEQUENCE [LARGE SCALE GENOMIC DNA]</scope>
    <source>
        <strain evidence="1 2">AM-OR11-056</strain>
    </source>
</reference>
<evidence type="ECO:0000313" key="1">
    <source>
        <dbReference type="EMBL" id="OJA21281.1"/>
    </source>
</evidence>
<proteinExistence type="predicted"/>
<dbReference type="EMBL" id="LVVM01000225">
    <property type="protein sequence ID" value="OJA21281.1"/>
    <property type="molecule type" value="Genomic_DNA"/>
</dbReference>
<accession>A0A1J8R6M5</accession>
<protein>
    <submittedName>
        <fullName evidence="1">Uncharacterized protein</fullName>
    </submittedName>
</protein>
<organism evidence="1 2">
    <name type="scientific">Rhizopogon vesiculosus</name>
    <dbReference type="NCBI Taxonomy" id="180088"/>
    <lineage>
        <taxon>Eukaryota</taxon>
        <taxon>Fungi</taxon>
        <taxon>Dikarya</taxon>
        <taxon>Basidiomycota</taxon>
        <taxon>Agaricomycotina</taxon>
        <taxon>Agaricomycetes</taxon>
        <taxon>Agaricomycetidae</taxon>
        <taxon>Boletales</taxon>
        <taxon>Suillineae</taxon>
        <taxon>Rhizopogonaceae</taxon>
        <taxon>Rhizopogon</taxon>
    </lineage>
</organism>
<comment type="caution">
    <text evidence="1">The sequence shown here is derived from an EMBL/GenBank/DDBJ whole genome shotgun (WGS) entry which is preliminary data.</text>
</comment>